<dbReference type="PANTHER" id="PTHR33434:SF2">
    <property type="entry name" value="FATTY ACID-BINDING PROTEIN TM_1468"/>
    <property type="match status" value="1"/>
</dbReference>
<keyword evidence="4" id="KW-1185">Reference proteome</keyword>
<evidence type="ECO:0000256" key="1">
    <source>
        <dbReference type="ARBA" id="ARBA00003238"/>
    </source>
</evidence>
<protein>
    <submittedName>
        <fullName evidence="3">DegV family protein</fullName>
    </submittedName>
</protein>
<accession>A0ABP3GPC1</accession>
<dbReference type="InterPro" id="IPR050270">
    <property type="entry name" value="DegV_domain_contain"/>
</dbReference>
<comment type="caution">
    <text evidence="3">The sequence shown here is derived from an EMBL/GenBank/DDBJ whole genome shotgun (WGS) entry which is preliminary data.</text>
</comment>
<sequence length="283" mass="31313">MPKVILSADSTCDLSEEWIEKYKVQIQPLHIILDGKDYRDSIDIKPDDIFSTYEKEGKLPQTAAPNIAEYMNHFKKWTDKGYEVIHISLGSSLSSAYQNSCIAAEELGHVYPIDSGNLSTGMGLLVIEAGDRIGQGMEAKDIRDDIIALKEKVNTSFIIDKLTYLHEGGRCTAIEAFSANLLNIRPSIEVDNASGKMNVGKKYRGNTAKVLKRYGADRLSKHKDTVINRIIITHSGTAPENITLLKNVIEETATCKEIHVMRAGCTISSHCGPNTLGLMYLSH</sequence>
<dbReference type="PROSITE" id="PS51482">
    <property type="entry name" value="DEGV"/>
    <property type="match status" value="1"/>
</dbReference>
<gene>
    <name evidence="3" type="ORF">GCM10008932_00830</name>
</gene>
<dbReference type="RefSeq" id="WP_343752856.1">
    <property type="nucleotide sequence ID" value="NZ_BAAACW010000007.1"/>
</dbReference>
<dbReference type="Pfam" id="PF02645">
    <property type="entry name" value="DegV"/>
    <property type="match status" value="1"/>
</dbReference>
<dbReference type="InterPro" id="IPR043168">
    <property type="entry name" value="DegV_C"/>
</dbReference>
<dbReference type="SUPFAM" id="SSF82549">
    <property type="entry name" value="DAK1/DegV-like"/>
    <property type="match status" value="1"/>
</dbReference>
<evidence type="ECO:0000313" key="4">
    <source>
        <dbReference type="Proteomes" id="UP001501166"/>
    </source>
</evidence>
<dbReference type="EMBL" id="BAAACW010000007">
    <property type="protein sequence ID" value="GAA0351521.1"/>
    <property type="molecule type" value="Genomic_DNA"/>
</dbReference>
<dbReference type="NCBIfam" id="TIGR00762">
    <property type="entry name" value="DegV"/>
    <property type="match status" value="1"/>
</dbReference>
<organism evidence="3 4">
    <name type="scientific">Alkalibacterium iburiense</name>
    <dbReference type="NCBI Taxonomy" id="290589"/>
    <lineage>
        <taxon>Bacteria</taxon>
        <taxon>Bacillati</taxon>
        <taxon>Bacillota</taxon>
        <taxon>Bacilli</taxon>
        <taxon>Lactobacillales</taxon>
        <taxon>Carnobacteriaceae</taxon>
        <taxon>Alkalibacterium</taxon>
    </lineage>
</organism>
<evidence type="ECO:0000256" key="2">
    <source>
        <dbReference type="ARBA" id="ARBA00023121"/>
    </source>
</evidence>
<name>A0ABP3GPC1_9LACT</name>
<comment type="function">
    <text evidence="1">May bind long-chain fatty acids, such as palmitate, and may play a role in lipid transport or fatty acid metabolism.</text>
</comment>
<dbReference type="Proteomes" id="UP001501166">
    <property type="component" value="Unassembled WGS sequence"/>
</dbReference>
<keyword evidence="2" id="KW-0446">Lipid-binding</keyword>
<reference evidence="4" key="1">
    <citation type="journal article" date="2019" name="Int. J. Syst. Evol. Microbiol.">
        <title>The Global Catalogue of Microorganisms (GCM) 10K type strain sequencing project: providing services to taxonomists for standard genome sequencing and annotation.</title>
        <authorList>
            <consortium name="The Broad Institute Genomics Platform"/>
            <consortium name="The Broad Institute Genome Sequencing Center for Infectious Disease"/>
            <person name="Wu L."/>
            <person name="Ma J."/>
        </authorList>
    </citation>
    <scope>NUCLEOTIDE SEQUENCE [LARGE SCALE GENOMIC DNA]</scope>
    <source>
        <strain evidence="4">JCM 12662</strain>
    </source>
</reference>
<dbReference type="Gene3D" id="3.40.50.10170">
    <property type="match status" value="1"/>
</dbReference>
<dbReference type="Gene3D" id="3.30.1180.10">
    <property type="match status" value="1"/>
</dbReference>
<dbReference type="InterPro" id="IPR003797">
    <property type="entry name" value="DegV"/>
</dbReference>
<evidence type="ECO:0000313" key="3">
    <source>
        <dbReference type="EMBL" id="GAA0351521.1"/>
    </source>
</evidence>
<dbReference type="PANTHER" id="PTHR33434">
    <property type="entry name" value="DEGV DOMAIN-CONTAINING PROTEIN DR_1986-RELATED"/>
    <property type="match status" value="1"/>
</dbReference>
<proteinExistence type="predicted"/>